<dbReference type="Gene3D" id="2.60.120.200">
    <property type="match status" value="1"/>
</dbReference>
<evidence type="ECO:0000256" key="10">
    <source>
        <dbReference type="SAM" id="SignalP"/>
    </source>
</evidence>
<dbReference type="AlphaFoldDB" id="A0A3B3YYA6"/>
<dbReference type="SMART" id="SM00159">
    <property type="entry name" value="PTX"/>
    <property type="match status" value="1"/>
</dbReference>
<comment type="similarity">
    <text evidence="7 9">Belongs to the pentraxin family.</text>
</comment>
<comment type="subunit">
    <text evidence="9">Homopentamer. Pentaxin (or pentraxin) have a discoid arrangement of 5 non-covalently bound subunits.</text>
</comment>
<dbReference type="PROSITE" id="PS51828">
    <property type="entry name" value="PTX_2"/>
    <property type="match status" value="1"/>
</dbReference>
<dbReference type="PANTHER" id="PTHR45869">
    <property type="entry name" value="C-REACTIVE PROTEIN-RELATED"/>
    <property type="match status" value="1"/>
</dbReference>
<evidence type="ECO:0000256" key="4">
    <source>
        <dbReference type="ARBA" id="ARBA00022729"/>
    </source>
</evidence>
<dbReference type="GO" id="GO:0005576">
    <property type="term" value="C:extracellular region"/>
    <property type="evidence" value="ECO:0007669"/>
    <property type="project" value="UniProtKB-SubCell"/>
</dbReference>
<keyword evidence="4 10" id="KW-0732">Signal</keyword>
<keyword evidence="3 9" id="KW-0479">Metal-binding</keyword>
<dbReference type="PRINTS" id="PR00895">
    <property type="entry name" value="PENTAXIN"/>
</dbReference>
<evidence type="ECO:0000313" key="12">
    <source>
        <dbReference type="Ensembl" id="ENSPMEP00000032372.1"/>
    </source>
</evidence>
<keyword evidence="13" id="KW-1185">Reference proteome</keyword>
<dbReference type="Ensembl" id="ENSPMET00000026202.1">
    <property type="protein sequence ID" value="ENSPMEP00000032372.1"/>
    <property type="gene ID" value="ENSPMEG00000020162.1"/>
</dbReference>
<dbReference type="InterPro" id="IPR051005">
    <property type="entry name" value="Pentraxin_domain"/>
</dbReference>
<evidence type="ECO:0000259" key="11">
    <source>
        <dbReference type="PROSITE" id="PS51828"/>
    </source>
</evidence>
<evidence type="ECO:0000256" key="5">
    <source>
        <dbReference type="ARBA" id="ARBA00022837"/>
    </source>
</evidence>
<dbReference type="GO" id="GO:0046872">
    <property type="term" value="F:metal ion binding"/>
    <property type="evidence" value="ECO:0007669"/>
    <property type="project" value="UniProtKB-KW"/>
</dbReference>
<keyword evidence="6" id="KW-1015">Disulfide bond</keyword>
<feature type="signal peptide" evidence="10">
    <location>
        <begin position="1"/>
        <end position="15"/>
    </location>
</feature>
<comment type="cofactor">
    <cofactor evidence="9">
        <name>Ca(2+)</name>
        <dbReference type="ChEBI" id="CHEBI:29108"/>
    </cofactor>
    <text evidence="9">Binds 2 calcium ions per subunit.</text>
</comment>
<feature type="domain" description="Pentraxin (PTX)" evidence="11">
    <location>
        <begin position="21"/>
        <end position="203"/>
    </location>
</feature>
<keyword evidence="5 9" id="KW-0106">Calcium</keyword>
<evidence type="ECO:0000256" key="9">
    <source>
        <dbReference type="RuleBase" id="RU362112"/>
    </source>
</evidence>
<reference evidence="12" key="2">
    <citation type="submission" date="2025-09" db="UniProtKB">
        <authorList>
            <consortium name="Ensembl"/>
        </authorList>
    </citation>
    <scope>IDENTIFICATION</scope>
</reference>
<name>A0A3B3YYA6_9TELE</name>
<evidence type="ECO:0000256" key="3">
    <source>
        <dbReference type="ARBA" id="ARBA00022723"/>
    </source>
</evidence>
<dbReference type="PANTHER" id="PTHR45869:SF7">
    <property type="entry name" value="C-REACTIVE PROTEIN"/>
    <property type="match status" value="1"/>
</dbReference>
<proteinExistence type="inferred from homology"/>
<protein>
    <recommendedName>
        <fullName evidence="9">Pentraxin family member</fullName>
    </recommendedName>
</protein>
<evidence type="ECO:0000256" key="7">
    <source>
        <dbReference type="ARBA" id="ARBA00038102"/>
    </source>
</evidence>
<evidence type="ECO:0000256" key="2">
    <source>
        <dbReference type="ARBA" id="ARBA00022525"/>
    </source>
</evidence>
<organism evidence="12 13">
    <name type="scientific">Poecilia mexicana</name>
    <dbReference type="NCBI Taxonomy" id="48701"/>
    <lineage>
        <taxon>Eukaryota</taxon>
        <taxon>Metazoa</taxon>
        <taxon>Chordata</taxon>
        <taxon>Craniata</taxon>
        <taxon>Vertebrata</taxon>
        <taxon>Euteleostomi</taxon>
        <taxon>Actinopterygii</taxon>
        <taxon>Neopterygii</taxon>
        <taxon>Teleostei</taxon>
        <taxon>Neoteleostei</taxon>
        <taxon>Acanthomorphata</taxon>
        <taxon>Ovalentaria</taxon>
        <taxon>Atherinomorphae</taxon>
        <taxon>Cyprinodontiformes</taxon>
        <taxon>Poeciliidae</taxon>
        <taxon>Poeciliinae</taxon>
        <taxon>Poecilia</taxon>
    </lineage>
</organism>
<dbReference type="InterPro" id="IPR013320">
    <property type="entry name" value="ConA-like_dom_sf"/>
</dbReference>
<dbReference type="InterPro" id="IPR001759">
    <property type="entry name" value="PTX_dom"/>
</dbReference>
<dbReference type="SUPFAM" id="SSF49899">
    <property type="entry name" value="Concanavalin A-like lectins/glucanases"/>
    <property type="match status" value="1"/>
</dbReference>
<evidence type="ECO:0000256" key="6">
    <source>
        <dbReference type="ARBA" id="ARBA00023157"/>
    </source>
</evidence>
<evidence type="ECO:0000313" key="13">
    <source>
        <dbReference type="Proteomes" id="UP000261480"/>
    </source>
</evidence>
<comment type="caution">
    <text evidence="8">Lacks conserved residue(s) required for the propagation of feature annotation.</text>
</comment>
<keyword evidence="2" id="KW-0964">Secreted</keyword>
<comment type="subcellular location">
    <subcellularLocation>
        <location evidence="1 9">Secreted</location>
    </subcellularLocation>
</comment>
<reference evidence="12" key="1">
    <citation type="submission" date="2025-08" db="UniProtKB">
        <authorList>
            <consortium name="Ensembl"/>
        </authorList>
    </citation>
    <scope>IDENTIFICATION</scope>
</reference>
<sequence length="203" mass="23293">MKVLLLLLMITACAALTQDLSGKMFTFPLETNRAYVKFNTSRRDFDAITVCLRSFTDLKRDHGLFSLSTPNNPNDFLIFWDNTNKEMEPHIKNKKVEYGGRDYKPNTWHSICITWDGTTGLTQLWFNGQPSVRKFTISGSNIGGPVNIIVGQVQFPLFIEKWNKHLEHLSFLASVQSMNHFIQFSYRLINIKTNLKQNGTKVG</sequence>
<dbReference type="Pfam" id="PF00354">
    <property type="entry name" value="Pentaxin"/>
    <property type="match status" value="1"/>
</dbReference>
<dbReference type="Proteomes" id="UP000261480">
    <property type="component" value="Unplaced"/>
</dbReference>
<evidence type="ECO:0000256" key="1">
    <source>
        <dbReference type="ARBA" id="ARBA00004613"/>
    </source>
</evidence>
<feature type="chain" id="PRO_5017290504" description="Pentraxin family member" evidence="10">
    <location>
        <begin position="16"/>
        <end position="203"/>
    </location>
</feature>
<accession>A0A3B3YYA6</accession>
<evidence type="ECO:0000256" key="8">
    <source>
        <dbReference type="PROSITE-ProRule" id="PRU01172"/>
    </source>
</evidence>